<keyword evidence="3" id="KW-1185">Reference proteome</keyword>
<dbReference type="Proteomes" id="UP001320148">
    <property type="component" value="Chromosome"/>
</dbReference>
<feature type="signal peptide" evidence="1">
    <location>
        <begin position="1"/>
        <end position="20"/>
    </location>
</feature>
<gene>
    <name evidence="2" type="ORF">DSLASN_06840</name>
</gene>
<sequence>MKKWIIALGFLLILSGTSYSATVAQDCGCGLGKVLIGEKQGLAWNLLGTFLNGISGNQTFGMTTGTLECGGTQNLVENSHFDIFVADNMDHLAVDIASGGGESLDALVEIAGVAPMLRSSLSAELQGHFDAIYPDAQVTHTHVSNTIREIMAGI</sequence>
<dbReference type="Pfam" id="PF11220">
    <property type="entry name" value="DUF3015"/>
    <property type="match status" value="1"/>
</dbReference>
<dbReference type="RefSeq" id="WP_236891339.1">
    <property type="nucleotide sequence ID" value="NZ_AP024488.1"/>
</dbReference>
<evidence type="ECO:0000313" key="3">
    <source>
        <dbReference type="Proteomes" id="UP001320148"/>
    </source>
</evidence>
<protein>
    <recommendedName>
        <fullName evidence="4">DUF3015 domain-containing protein</fullName>
    </recommendedName>
</protein>
<evidence type="ECO:0000313" key="2">
    <source>
        <dbReference type="EMBL" id="BCS95052.1"/>
    </source>
</evidence>
<keyword evidence="1" id="KW-0732">Signal</keyword>
<name>A0ABM7PD85_9BACT</name>
<feature type="chain" id="PRO_5046962818" description="DUF3015 domain-containing protein" evidence="1">
    <location>
        <begin position="21"/>
        <end position="154"/>
    </location>
</feature>
<accession>A0ABM7PD85</accession>
<proteinExistence type="predicted"/>
<reference evidence="2 3" key="1">
    <citation type="submission" date="2021-02" db="EMBL/GenBank/DDBJ databases">
        <title>Complete genome of Desulfoluna sp. strain ASN36.</title>
        <authorList>
            <person name="Takahashi A."/>
            <person name="Kojima H."/>
            <person name="Fukui M."/>
        </authorList>
    </citation>
    <scope>NUCLEOTIDE SEQUENCE [LARGE SCALE GENOMIC DNA]</scope>
    <source>
        <strain evidence="2 3">ASN36</strain>
    </source>
</reference>
<dbReference type="EMBL" id="AP024488">
    <property type="protein sequence ID" value="BCS95052.1"/>
    <property type="molecule type" value="Genomic_DNA"/>
</dbReference>
<evidence type="ECO:0008006" key="4">
    <source>
        <dbReference type="Google" id="ProtNLM"/>
    </source>
</evidence>
<organism evidence="2 3">
    <name type="scientific">Desulfoluna limicola</name>
    <dbReference type="NCBI Taxonomy" id="2810562"/>
    <lineage>
        <taxon>Bacteria</taxon>
        <taxon>Pseudomonadati</taxon>
        <taxon>Thermodesulfobacteriota</taxon>
        <taxon>Desulfobacteria</taxon>
        <taxon>Desulfobacterales</taxon>
        <taxon>Desulfolunaceae</taxon>
        <taxon>Desulfoluna</taxon>
    </lineage>
</organism>
<dbReference type="InterPro" id="IPR021383">
    <property type="entry name" value="DUF3015"/>
</dbReference>
<evidence type="ECO:0000256" key="1">
    <source>
        <dbReference type="SAM" id="SignalP"/>
    </source>
</evidence>